<dbReference type="Gene3D" id="3.30.70.100">
    <property type="match status" value="1"/>
</dbReference>
<name>A0A2G5K4M5_9RHOB</name>
<gene>
    <name evidence="2" type="ORF">BFP76_03890</name>
</gene>
<dbReference type="SUPFAM" id="SSF54909">
    <property type="entry name" value="Dimeric alpha+beta barrel"/>
    <property type="match status" value="1"/>
</dbReference>
<dbReference type="AlphaFoldDB" id="A0A2G5K4M5"/>
<dbReference type="InterPro" id="IPR011008">
    <property type="entry name" value="Dimeric_a/b-barrel"/>
</dbReference>
<dbReference type="OrthoDB" id="3297102at2"/>
<accession>A0A2G5K4M5</accession>
<keyword evidence="3" id="KW-1185">Reference proteome</keyword>
<dbReference type="Proteomes" id="UP000231516">
    <property type="component" value="Unassembled WGS sequence"/>
</dbReference>
<evidence type="ECO:0000313" key="2">
    <source>
        <dbReference type="EMBL" id="PIB24365.1"/>
    </source>
</evidence>
<evidence type="ECO:0000313" key="3">
    <source>
        <dbReference type="Proteomes" id="UP000231516"/>
    </source>
</evidence>
<feature type="domain" description="ABM" evidence="1">
    <location>
        <begin position="22"/>
        <end position="72"/>
    </location>
</feature>
<dbReference type="InterPro" id="IPR007138">
    <property type="entry name" value="ABM_dom"/>
</dbReference>
<reference evidence="2 3" key="1">
    <citation type="submission" date="2016-08" db="EMBL/GenBank/DDBJ databases">
        <title>Draft genome of Amylibacter sp. strain 4G11.</title>
        <authorList>
            <person name="Wong S.-K."/>
            <person name="Hamasaki K."/>
            <person name="Yoshizawa S."/>
        </authorList>
    </citation>
    <scope>NUCLEOTIDE SEQUENCE [LARGE SCALE GENOMIC DNA]</scope>
    <source>
        <strain evidence="2 3">4G11</strain>
    </source>
</reference>
<proteinExistence type="predicted"/>
<dbReference type="RefSeq" id="WP_099592691.1">
    <property type="nucleotide sequence ID" value="NZ_MDGM01000012.1"/>
</dbReference>
<organism evidence="2 3">
    <name type="scientific">Paramylibacter kogurei</name>
    <dbReference type="NCBI Taxonomy" id="1889778"/>
    <lineage>
        <taxon>Bacteria</taxon>
        <taxon>Pseudomonadati</taxon>
        <taxon>Pseudomonadota</taxon>
        <taxon>Alphaproteobacteria</taxon>
        <taxon>Rhodobacterales</taxon>
        <taxon>Paracoccaceae</taxon>
        <taxon>Paramylibacter</taxon>
    </lineage>
</organism>
<dbReference type="Pfam" id="PF03992">
    <property type="entry name" value="ABM"/>
    <property type="match status" value="1"/>
</dbReference>
<sequence length="95" mass="10514">MKLITVEASFAAKDINSAIGLFTDQAQTVRKMSGCAHYEIYCKPSNDGIAIIQHWETMKQFDVYRASETFARLGAGLRPKMTSAPVTTVAEIDKQ</sequence>
<comment type="caution">
    <text evidence="2">The sequence shown here is derived from an EMBL/GenBank/DDBJ whole genome shotgun (WGS) entry which is preliminary data.</text>
</comment>
<dbReference type="EMBL" id="MDGM01000012">
    <property type="protein sequence ID" value="PIB24365.1"/>
    <property type="molecule type" value="Genomic_DNA"/>
</dbReference>
<protein>
    <recommendedName>
        <fullName evidence="1">ABM domain-containing protein</fullName>
    </recommendedName>
</protein>
<evidence type="ECO:0000259" key="1">
    <source>
        <dbReference type="Pfam" id="PF03992"/>
    </source>
</evidence>